<dbReference type="InterPro" id="IPR054438">
    <property type="entry name" value="Struct_cement_gp24/gp6"/>
</dbReference>
<proteinExistence type="predicted"/>
<dbReference type="EMBL" id="MH059633">
    <property type="protein sequence ID" value="AWD92404.1"/>
    <property type="molecule type" value="Genomic_DNA"/>
</dbReference>
<organism evidence="1 2">
    <name type="scientific">Xanthomonas phage Carpasina</name>
    <dbReference type="NCBI Taxonomy" id="2163636"/>
    <lineage>
        <taxon>Viruses</taxon>
        <taxon>Duplodnaviria</taxon>
        <taxon>Heunggongvirae</taxon>
        <taxon>Uroviricota</taxon>
        <taxon>Caudoviricetes</taxon>
        <taxon>Lindbergviridae</taxon>
        <taxon>Carpasinavirus</taxon>
        <taxon>Carpasinavirus carpasina</taxon>
    </lineage>
</organism>
<dbReference type="Pfam" id="PF22758">
    <property type="entry name" value="Phage_cement"/>
    <property type="match status" value="1"/>
</dbReference>
<sequence length="212" mass="21729">MFQQSIQRNYTTGFPGDIVRDGPMRGKVARIESATVGTDPGASTNRITRAFGWSGEAGVVGANVPGGSTYAAEAPRVIVGGPLFFGILGHTKHYALSGTADGSLTAALELPVGSEGEFFDMVTGLVVEVFNETGAIKNIAFGDRVAYVSSAITAAQNLLELPYGALITLPSGAAVPAGFVLIPNARVMTVQSLTASAEGALVVGNAIVQLTQ</sequence>
<dbReference type="Proteomes" id="UP000246901">
    <property type="component" value="Segment"/>
</dbReference>
<evidence type="ECO:0000313" key="1">
    <source>
        <dbReference type="EMBL" id="AWD92404.1"/>
    </source>
</evidence>
<dbReference type="GeneID" id="54991492"/>
<dbReference type="KEGG" id="vg:54991492"/>
<evidence type="ECO:0000313" key="2">
    <source>
        <dbReference type="Proteomes" id="UP000246901"/>
    </source>
</evidence>
<accession>A0A2S1GSN7</accession>
<keyword evidence="2" id="KW-1185">Reference proteome</keyword>
<name>A0A2S1GSN7_9CAUD</name>
<dbReference type="RefSeq" id="YP_009800985.1">
    <property type="nucleotide sequence ID" value="NC_047962.1"/>
</dbReference>
<protein>
    <submittedName>
        <fullName evidence="1">Uncharacterized protein</fullName>
    </submittedName>
</protein>
<reference evidence="1 2" key="1">
    <citation type="submission" date="2018-03" db="EMBL/GenBank/DDBJ databases">
        <title>Phage therapy in agriculture - a green tech approach to combat plant pathogenic bacteria.</title>
        <authorList>
            <person name="Carstens A.B."/>
            <person name="Djurhuus A.M."/>
            <person name="Hansen L.H."/>
        </authorList>
    </citation>
    <scope>NUCLEOTIDE SEQUENCE [LARGE SCALE GENOMIC DNA]</scope>
</reference>